<gene>
    <name evidence="2" type="ORF">DVJ77_15800</name>
</gene>
<dbReference type="Proteomes" id="UP000253782">
    <property type="component" value="Unassembled WGS sequence"/>
</dbReference>
<dbReference type="PROSITE" id="PS51257">
    <property type="entry name" value="PROKAR_LIPOPROTEIN"/>
    <property type="match status" value="1"/>
</dbReference>
<accession>A0A369UIX0</accession>
<keyword evidence="3" id="KW-1185">Reference proteome</keyword>
<sequence>MKTNGLCLAALATLALAGCGSKQDVSEKNFAAAIGQYLDQKGELCLGLNKWPVELTTMDLQMAKTITTGTAGQMAALEAVGLAAGADAEVDQIGFMSNQPTGQKLKVKRYTLTAEGKKFYREKEAEQIGLNGSKKIMQGDLCYGKKALANIVKWEGPMKLGDYQEANVKYLYKIDDLADWAKKPEFLAGFPYVGPIIEGANSKEQSHGVKLTSEGWEAKGLN</sequence>
<organism evidence="2 3">
    <name type="scientific">Dyella tabacisoli</name>
    <dbReference type="NCBI Taxonomy" id="2282381"/>
    <lineage>
        <taxon>Bacteria</taxon>
        <taxon>Pseudomonadati</taxon>
        <taxon>Pseudomonadota</taxon>
        <taxon>Gammaproteobacteria</taxon>
        <taxon>Lysobacterales</taxon>
        <taxon>Rhodanobacteraceae</taxon>
        <taxon>Dyella</taxon>
    </lineage>
</organism>
<evidence type="ECO:0008006" key="4">
    <source>
        <dbReference type="Google" id="ProtNLM"/>
    </source>
</evidence>
<proteinExistence type="predicted"/>
<dbReference type="RefSeq" id="WP_114846477.1">
    <property type="nucleotide sequence ID" value="NZ_JBHSPE010000002.1"/>
</dbReference>
<name>A0A369UIX0_9GAMM</name>
<keyword evidence="1" id="KW-0732">Signal</keyword>
<evidence type="ECO:0000313" key="3">
    <source>
        <dbReference type="Proteomes" id="UP000253782"/>
    </source>
</evidence>
<dbReference type="EMBL" id="QQAH01000015">
    <property type="protein sequence ID" value="RDD80694.1"/>
    <property type="molecule type" value="Genomic_DNA"/>
</dbReference>
<feature type="signal peptide" evidence="1">
    <location>
        <begin position="1"/>
        <end position="17"/>
    </location>
</feature>
<evidence type="ECO:0000256" key="1">
    <source>
        <dbReference type="SAM" id="SignalP"/>
    </source>
</evidence>
<feature type="chain" id="PRO_5016596278" description="Lipoprotein" evidence="1">
    <location>
        <begin position="18"/>
        <end position="222"/>
    </location>
</feature>
<dbReference type="AlphaFoldDB" id="A0A369UIX0"/>
<evidence type="ECO:0000313" key="2">
    <source>
        <dbReference type="EMBL" id="RDD80694.1"/>
    </source>
</evidence>
<dbReference type="OrthoDB" id="7067762at2"/>
<reference evidence="2 3" key="1">
    <citation type="submission" date="2018-07" db="EMBL/GenBank/DDBJ databases">
        <title>Dyella tabacisoli L4-6T, whole genome shotgun sequence.</title>
        <authorList>
            <person name="Zhou X.-K."/>
            <person name="Li W.-J."/>
            <person name="Duan Y.-Q."/>
        </authorList>
    </citation>
    <scope>NUCLEOTIDE SEQUENCE [LARGE SCALE GENOMIC DNA]</scope>
    <source>
        <strain evidence="2 3">L4-6</strain>
    </source>
</reference>
<comment type="caution">
    <text evidence="2">The sequence shown here is derived from an EMBL/GenBank/DDBJ whole genome shotgun (WGS) entry which is preliminary data.</text>
</comment>
<protein>
    <recommendedName>
        <fullName evidence="4">Lipoprotein</fullName>
    </recommendedName>
</protein>